<gene>
    <name evidence="3" type="primary">Ervv2</name>
    <name evidence="3" type="ORF">ODOGUJ_R15475</name>
</gene>
<keyword evidence="4" id="KW-1185">Reference proteome</keyword>
<dbReference type="OrthoDB" id="9119970at2759"/>
<evidence type="ECO:0000256" key="2">
    <source>
        <dbReference type="SAM" id="Phobius"/>
    </source>
</evidence>
<dbReference type="SUPFAM" id="SSF58069">
    <property type="entry name" value="Virus ectodomain"/>
    <property type="match status" value="1"/>
</dbReference>
<comment type="caution">
    <text evidence="3">The sequence shown here is derived from an EMBL/GenBank/DDBJ whole genome shotgun (WGS) entry which is preliminary data.</text>
</comment>
<accession>A0A7K9Z182</accession>
<feature type="non-terminal residue" evidence="3">
    <location>
        <position position="97"/>
    </location>
</feature>
<name>A0A7K9Z182_9GALL</name>
<feature type="non-terminal residue" evidence="3">
    <location>
        <position position="1"/>
    </location>
</feature>
<dbReference type="PANTHER" id="PTHR10424">
    <property type="entry name" value="VIRAL ENVELOPE PROTEIN"/>
    <property type="match status" value="1"/>
</dbReference>
<reference evidence="3 4" key="1">
    <citation type="submission" date="2019-09" db="EMBL/GenBank/DDBJ databases">
        <title>Bird 10,000 Genomes (B10K) Project - Family phase.</title>
        <authorList>
            <person name="Zhang G."/>
        </authorList>
    </citation>
    <scope>NUCLEOTIDE SEQUENCE [LARGE SCALE GENOMIC DNA]</scope>
    <source>
        <strain evidence="3">B10K-DU-001-53</strain>
        <tissue evidence="3">Muscle</tissue>
    </source>
</reference>
<keyword evidence="2" id="KW-0812">Transmembrane</keyword>
<feature type="transmembrane region" description="Helical" evidence="2">
    <location>
        <begin position="71"/>
        <end position="96"/>
    </location>
</feature>
<sequence>TAKEGGVCMVINRSCCAYVNNTQRIETDLQAMWEQAKVLHLVSMDDTSLGVLDLREKPMGWLLNLAWLKQLFIVCVLVLLVFACIMICIPCFMSCLQ</sequence>
<dbReference type="EMBL" id="VXAB01011048">
    <property type="protein sequence ID" value="NXJ13531.1"/>
    <property type="molecule type" value="Genomic_DNA"/>
</dbReference>
<evidence type="ECO:0000313" key="3">
    <source>
        <dbReference type="EMBL" id="NXJ13531.1"/>
    </source>
</evidence>
<protein>
    <submittedName>
        <fullName evidence="3">ERVV2 protein</fullName>
    </submittedName>
</protein>
<dbReference type="AlphaFoldDB" id="A0A7K9Z182"/>
<dbReference type="InterPro" id="IPR018154">
    <property type="entry name" value="TLV/ENV_coat_polyprotein"/>
</dbReference>
<keyword evidence="2" id="KW-1133">Transmembrane helix</keyword>
<proteinExistence type="predicted"/>
<evidence type="ECO:0000313" key="4">
    <source>
        <dbReference type="Proteomes" id="UP000522663"/>
    </source>
</evidence>
<keyword evidence="1" id="KW-1015">Disulfide bond</keyword>
<dbReference type="PANTHER" id="PTHR10424:SF73">
    <property type="entry name" value="ENDOGENOUS RETROVIRUS GROUP FC1 ENV POLYPROTEIN-RELATED"/>
    <property type="match status" value="1"/>
</dbReference>
<dbReference type="Gene3D" id="1.10.287.210">
    <property type="match status" value="1"/>
</dbReference>
<organism evidence="3 4">
    <name type="scientific">Odontophorus gujanensis</name>
    <name type="common">marbled wood quail</name>
    <dbReference type="NCBI Taxonomy" id="886794"/>
    <lineage>
        <taxon>Eukaryota</taxon>
        <taxon>Metazoa</taxon>
        <taxon>Chordata</taxon>
        <taxon>Craniata</taxon>
        <taxon>Vertebrata</taxon>
        <taxon>Euteleostomi</taxon>
        <taxon>Archelosauria</taxon>
        <taxon>Archosauria</taxon>
        <taxon>Dinosauria</taxon>
        <taxon>Saurischia</taxon>
        <taxon>Theropoda</taxon>
        <taxon>Coelurosauria</taxon>
        <taxon>Aves</taxon>
        <taxon>Neognathae</taxon>
        <taxon>Galloanserae</taxon>
        <taxon>Galliformes</taxon>
        <taxon>Odontophoridae</taxon>
        <taxon>Odontophorus</taxon>
    </lineage>
</organism>
<keyword evidence="2" id="KW-0472">Membrane</keyword>
<dbReference type="Proteomes" id="UP000522663">
    <property type="component" value="Unassembled WGS sequence"/>
</dbReference>
<evidence type="ECO:0000256" key="1">
    <source>
        <dbReference type="ARBA" id="ARBA00023157"/>
    </source>
</evidence>